<dbReference type="SMART" id="SM00530">
    <property type="entry name" value="HTH_XRE"/>
    <property type="match status" value="1"/>
</dbReference>
<evidence type="ECO:0000259" key="1">
    <source>
        <dbReference type="PROSITE" id="PS50943"/>
    </source>
</evidence>
<reference evidence="2" key="1">
    <citation type="submission" date="2022-10" db="EMBL/GenBank/DDBJ databases">
        <title>The complete genomes of actinobacterial strains from the NBC collection.</title>
        <authorList>
            <person name="Joergensen T.S."/>
            <person name="Alvarez Arevalo M."/>
            <person name="Sterndorff E.B."/>
            <person name="Faurdal D."/>
            <person name="Vuksanovic O."/>
            <person name="Mourched A.-S."/>
            <person name="Charusanti P."/>
            <person name="Shaw S."/>
            <person name="Blin K."/>
            <person name="Weber T."/>
        </authorList>
    </citation>
    <scope>NUCLEOTIDE SEQUENCE</scope>
    <source>
        <strain evidence="2">NBC_00222</strain>
    </source>
</reference>
<dbReference type="Gene3D" id="1.25.40.10">
    <property type="entry name" value="Tetratricopeptide repeat domain"/>
    <property type="match status" value="1"/>
</dbReference>
<dbReference type="CDD" id="cd00093">
    <property type="entry name" value="HTH_XRE"/>
    <property type="match status" value="1"/>
</dbReference>
<dbReference type="Gene3D" id="1.10.260.40">
    <property type="entry name" value="lambda repressor-like DNA-binding domains"/>
    <property type="match status" value="1"/>
</dbReference>
<dbReference type="Pfam" id="PF01381">
    <property type="entry name" value="HTH_3"/>
    <property type="match status" value="1"/>
</dbReference>
<evidence type="ECO:0000313" key="3">
    <source>
        <dbReference type="Proteomes" id="UP001432222"/>
    </source>
</evidence>
<dbReference type="RefSeq" id="WP_328956968.1">
    <property type="nucleotide sequence ID" value="NZ_CP108110.1"/>
</dbReference>
<accession>A0ABZ1U8C9</accession>
<feature type="domain" description="HTH cro/C1-type" evidence="1">
    <location>
        <begin position="20"/>
        <end position="55"/>
    </location>
</feature>
<dbReference type="InterPro" id="IPR010982">
    <property type="entry name" value="Lambda_DNA-bd_dom_sf"/>
</dbReference>
<dbReference type="InterPro" id="IPR011990">
    <property type="entry name" value="TPR-like_helical_dom_sf"/>
</dbReference>
<dbReference type="EMBL" id="CP108110">
    <property type="protein sequence ID" value="WUQ86341.1"/>
    <property type="molecule type" value="Genomic_DNA"/>
</dbReference>
<dbReference type="Proteomes" id="UP001432222">
    <property type="component" value="Chromosome"/>
</dbReference>
<keyword evidence="3" id="KW-1185">Reference proteome</keyword>
<protein>
    <submittedName>
        <fullName evidence="2">Helix-turn-helix domain-containing protein</fullName>
    </submittedName>
</protein>
<dbReference type="InterPro" id="IPR001387">
    <property type="entry name" value="Cro/C1-type_HTH"/>
</dbReference>
<sequence>MLNRLRVERGLKQNDLIGPGLSASYLSRLESGERPATPHVVAHLSKRLGVQPGSFASHVPANSLLLLAKGTAALNSGTTEEAARLLADAADSAELLTPEMSALQWPIHWQLVQVYDGLGEYRKNESILSRLLEHPSTRANPLLRIQVLVKLSETLRNLGKPAEAVAAVEEAWSARESLASVELGDSLHIRIAAAAAHTEAGQHVTADMHSSWLLEHLGEAEPHLQARILWVAASCRIRRGAAQEGLKLLVQAVARLDSRVDPLLWARLRLAAVALHLRVSPKPTEELTHWLAQARSALTLIGEPRHLIELSLMEARLAYANGEPAPAARLLDEVLAEAKLLSHRDRTQAEILRLKVSAQLDDPAEAVRGLRVLAGRLEQGGHFELAGDVWRTASEIALPAESGHE</sequence>
<proteinExistence type="predicted"/>
<dbReference type="SUPFAM" id="SSF48452">
    <property type="entry name" value="TPR-like"/>
    <property type="match status" value="1"/>
</dbReference>
<evidence type="ECO:0000313" key="2">
    <source>
        <dbReference type="EMBL" id="WUQ86341.1"/>
    </source>
</evidence>
<dbReference type="SUPFAM" id="SSF47413">
    <property type="entry name" value="lambda repressor-like DNA-binding domains"/>
    <property type="match status" value="1"/>
</dbReference>
<gene>
    <name evidence="2" type="ORF">OHA16_27350</name>
</gene>
<organism evidence="2 3">
    <name type="scientific">Kitasatospora purpeofusca</name>
    <dbReference type="NCBI Taxonomy" id="67352"/>
    <lineage>
        <taxon>Bacteria</taxon>
        <taxon>Bacillati</taxon>
        <taxon>Actinomycetota</taxon>
        <taxon>Actinomycetes</taxon>
        <taxon>Kitasatosporales</taxon>
        <taxon>Streptomycetaceae</taxon>
        <taxon>Kitasatospora</taxon>
    </lineage>
</organism>
<name>A0ABZ1U8C9_9ACTN</name>
<dbReference type="PROSITE" id="PS50943">
    <property type="entry name" value="HTH_CROC1"/>
    <property type="match status" value="1"/>
</dbReference>